<protein>
    <recommendedName>
        <fullName evidence="1">Peptidase C14 caspase domain-containing protein</fullName>
    </recommendedName>
</protein>
<accession>A0A6C0F3Q6</accession>
<evidence type="ECO:0000313" key="2">
    <source>
        <dbReference type="EMBL" id="QHT36327.1"/>
    </source>
</evidence>
<dbReference type="InterPro" id="IPR011600">
    <property type="entry name" value="Pept_C14_caspase"/>
</dbReference>
<dbReference type="InterPro" id="IPR050452">
    <property type="entry name" value="Metacaspase"/>
</dbReference>
<dbReference type="Gene3D" id="3.40.50.12660">
    <property type="match status" value="1"/>
</dbReference>
<dbReference type="PANTHER" id="PTHR48104">
    <property type="entry name" value="METACASPASE-4"/>
    <property type="match status" value="1"/>
</dbReference>
<dbReference type="GO" id="GO:0005737">
    <property type="term" value="C:cytoplasm"/>
    <property type="evidence" value="ECO:0007669"/>
    <property type="project" value="TreeGrafter"/>
</dbReference>
<dbReference type="EMBL" id="MN739038">
    <property type="protein sequence ID" value="QHT36327.1"/>
    <property type="molecule type" value="Genomic_DNA"/>
</dbReference>
<feature type="domain" description="Peptidase C14 caspase" evidence="1">
    <location>
        <begin position="11"/>
        <end position="245"/>
    </location>
</feature>
<organism evidence="2">
    <name type="scientific">viral metagenome</name>
    <dbReference type="NCBI Taxonomy" id="1070528"/>
    <lineage>
        <taxon>unclassified sequences</taxon>
        <taxon>metagenomes</taxon>
        <taxon>organismal metagenomes</taxon>
    </lineage>
</organism>
<dbReference type="Pfam" id="PF00656">
    <property type="entry name" value="Peptidase_C14"/>
    <property type="match status" value="1"/>
</dbReference>
<dbReference type="GO" id="GO:0004197">
    <property type="term" value="F:cysteine-type endopeptidase activity"/>
    <property type="evidence" value="ECO:0007669"/>
    <property type="project" value="InterPro"/>
</dbReference>
<reference evidence="2" key="1">
    <citation type="journal article" date="2020" name="Nature">
        <title>Giant virus diversity and host interactions through global metagenomics.</title>
        <authorList>
            <person name="Schulz F."/>
            <person name="Roux S."/>
            <person name="Paez-Espino D."/>
            <person name="Jungbluth S."/>
            <person name="Walsh D.A."/>
            <person name="Denef V.J."/>
            <person name="McMahon K.D."/>
            <person name="Konstantinidis K.T."/>
            <person name="Eloe-Fadrosh E.A."/>
            <person name="Kyrpides N.C."/>
            <person name="Woyke T."/>
        </authorList>
    </citation>
    <scope>NUCLEOTIDE SEQUENCE</scope>
    <source>
        <strain evidence="2">GVMAG-M-3300009182-46</strain>
    </source>
</reference>
<name>A0A6C0F3Q6_9ZZZZ</name>
<evidence type="ECO:0000259" key="1">
    <source>
        <dbReference type="Pfam" id="PF00656"/>
    </source>
</evidence>
<dbReference type="GO" id="GO:0006508">
    <property type="term" value="P:proteolysis"/>
    <property type="evidence" value="ECO:0007669"/>
    <property type="project" value="InterPro"/>
</dbReference>
<dbReference type="AlphaFoldDB" id="A0A6C0F3Q6"/>
<proteinExistence type="predicted"/>
<dbReference type="PANTHER" id="PTHR48104:SF30">
    <property type="entry name" value="METACASPASE-1"/>
    <property type="match status" value="1"/>
</dbReference>
<sequence length="258" mass="28671">MGDDNAYVSNKKALLIGCNYIGTKDELHGCINDVKFIKKKLEGSYGFSKSNIIIMTDKSKKPFYPTKTNILKTFISFLSSSTAGDLLFLLFSGHGSTTIDKNTDETNGLDEMIIPVDFNGIKDDDLKKCIDKYLHKDATLFAVFDSCFSGSVLDLKYQYTCTINNNKNIANAKNIDTLGNVIMISGCKDSQTSEDAYIKLPRGAFTWAFLNSLKDPNIITWKDLLSKIRGMLKGSDFKQIPQLSSGKPIDVNSKICFL</sequence>